<feature type="region of interest" description="Disordered" evidence="1">
    <location>
        <begin position="91"/>
        <end position="124"/>
    </location>
</feature>
<keyword evidence="3" id="KW-1185">Reference proteome</keyword>
<feature type="compositionally biased region" description="Basic and acidic residues" evidence="1">
    <location>
        <begin position="261"/>
        <end position="272"/>
    </location>
</feature>
<gene>
    <name evidence="2" type="ORF">FF38_08015</name>
</gene>
<feature type="compositionally biased region" description="Basic residues" evidence="1">
    <location>
        <begin position="203"/>
        <end position="212"/>
    </location>
</feature>
<feature type="compositionally biased region" description="Basic residues" evidence="1">
    <location>
        <begin position="91"/>
        <end position="102"/>
    </location>
</feature>
<organism evidence="2 3">
    <name type="scientific">Lucilia cuprina</name>
    <name type="common">Green bottle fly</name>
    <name type="synonym">Australian sheep blowfly</name>
    <dbReference type="NCBI Taxonomy" id="7375"/>
    <lineage>
        <taxon>Eukaryota</taxon>
        <taxon>Metazoa</taxon>
        <taxon>Ecdysozoa</taxon>
        <taxon>Arthropoda</taxon>
        <taxon>Hexapoda</taxon>
        <taxon>Insecta</taxon>
        <taxon>Pterygota</taxon>
        <taxon>Neoptera</taxon>
        <taxon>Endopterygota</taxon>
        <taxon>Diptera</taxon>
        <taxon>Brachycera</taxon>
        <taxon>Muscomorpha</taxon>
        <taxon>Oestroidea</taxon>
        <taxon>Calliphoridae</taxon>
        <taxon>Luciliinae</taxon>
        <taxon>Lucilia</taxon>
    </lineage>
</organism>
<reference evidence="2 3" key="1">
    <citation type="journal article" date="2015" name="Nat. Commun.">
        <title>Lucilia cuprina genome unlocks parasitic fly biology to underpin future interventions.</title>
        <authorList>
            <person name="Anstead C.A."/>
            <person name="Korhonen P.K."/>
            <person name="Young N.D."/>
            <person name="Hall R.S."/>
            <person name="Jex A.R."/>
            <person name="Murali S.C."/>
            <person name="Hughes D.S."/>
            <person name="Lee S.F."/>
            <person name="Perry T."/>
            <person name="Stroehlein A.J."/>
            <person name="Ansell B.R."/>
            <person name="Breugelmans B."/>
            <person name="Hofmann A."/>
            <person name="Qu J."/>
            <person name="Dugan S."/>
            <person name="Lee S.L."/>
            <person name="Chao H."/>
            <person name="Dinh H."/>
            <person name="Han Y."/>
            <person name="Doddapaneni H.V."/>
            <person name="Worley K.C."/>
            <person name="Muzny D.M."/>
            <person name="Ioannidis P."/>
            <person name="Waterhouse R.M."/>
            <person name="Zdobnov E.M."/>
            <person name="James P.J."/>
            <person name="Bagnall N.H."/>
            <person name="Kotze A.C."/>
            <person name="Gibbs R.A."/>
            <person name="Richards S."/>
            <person name="Batterham P."/>
            <person name="Gasser R.B."/>
        </authorList>
    </citation>
    <scope>NUCLEOTIDE SEQUENCE [LARGE SCALE GENOMIC DNA]</scope>
    <source>
        <strain evidence="2 3">LS</strain>
        <tissue evidence="2">Full body</tissue>
    </source>
</reference>
<feature type="region of interest" description="Disordered" evidence="1">
    <location>
        <begin position="151"/>
        <end position="184"/>
    </location>
</feature>
<name>A0A0L0CQ77_LUCCU</name>
<feature type="region of interest" description="Disordered" evidence="1">
    <location>
        <begin position="201"/>
        <end position="272"/>
    </location>
</feature>
<dbReference type="Proteomes" id="UP000037069">
    <property type="component" value="Unassembled WGS sequence"/>
</dbReference>
<proteinExistence type="predicted"/>
<sequence>TGFVIRTFWDPTRTTPDVDAITVAVQTALPVALTRADEKITWKTRNNKQSSFFLWQVSHQQALSQWFQERFGVNRDDHRHIDGTFRVGRCRHRQPRGGRRKAGSREGIEGHLRDGEVRPEHGRGRGAEHRAIAVLAAPVLTPDVDLSVAADPACRPVPRGDRYQGDSGGDDALADGHGGGPTRGRAVAELTVRVVAPGVHGAVRGHGKARVPSRREGDDGGTCRDRTIGDDNRHGGRHGRPVAELATRAVTPRVDVSVVTESRRPSKTGDDR</sequence>
<feature type="compositionally biased region" description="Basic and acidic residues" evidence="1">
    <location>
        <begin position="213"/>
        <end position="234"/>
    </location>
</feature>
<protein>
    <submittedName>
        <fullName evidence="2">Uncharacterized protein</fullName>
    </submittedName>
</protein>
<comment type="caution">
    <text evidence="2">The sequence shown here is derived from an EMBL/GenBank/DDBJ whole genome shotgun (WGS) entry which is preliminary data.</text>
</comment>
<dbReference type="EMBL" id="JRES01000060">
    <property type="protein sequence ID" value="KNC34520.1"/>
    <property type="molecule type" value="Genomic_DNA"/>
</dbReference>
<evidence type="ECO:0000313" key="2">
    <source>
        <dbReference type="EMBL" id="KNC34520.1"/>
    </source>
</evidence>
<feature type="compositionally biased region" description="Basic and acidic residues" evidence="1">
    <location>
        <begin position="103"/>
        <end position="124"/>
    </location>
</feature>
<dbReference type="AlphaFoldDB" id="A0A0L0CQ77"/>
<evidence type="ECO:0000256" key="1">
    <source>
        <dbReference type="SAM" id="MobiDB-lite"/>
    </source>
</evidence>
<accession>A0A0L0CQ77</accession>
<feature type="non-terminal residue" evidence="2">
    <location>
        <position position="1"/>
    </location>
</feature>
<feature type="non-terminal residue" evidence="2">
    <location>
        <position position="272"/>
    </location>
</feature>
<evidence type="ECO:0000313" key="3">
    <source>
        <dbReference type="Proteomes" id="UP000037069"/>
    </source>
</evidence>